<reference evidence="9" key="1">
    <citation type="submission" date="2022-04" db="EMBL/GenBank/DDBJ databases">
        <title>Roseomonas acroporae sp. nov., isolated from coral Acropora digitifera.</title>
        <authorList>
            <person name="Sun H."/>
        </authorList>
    </citation>
    <scope>NUCLEOTIDE SEQUENCE</scope>
    <source>
        <strain evidence="9">NAR14</strain>
    </source>
</reference>
<sequence length="364" mass="37886">MPPDNTVPPGIVSVPDYEQPARQRMGENAWAYVAGAAADELTLRENRAAFERLRLNAGVLVPMRAAHTRLALFGQELDHPILVAPSAFHRLLHPEGELATMVGASALRACMVVSAQASLPLEAVAAQAAVPPWFQLYVQPDRAFTLALVRRAEAAGYRALVVTVDAPVSLRDRERRAGFRLPPGIEAVNLRGAAPPPPPDGTATGEIFPLLAHAATWDDIAALRAATTLPLLLKGIMTPGDAERAVAAGADGIVVSNHGGRTLDTQPATIDALPAIARAVAGRVPLLLDGGIRRGTDVLKALALGASAVLVGRPCLHGLAVAGATGVAHVLKLLRAELEVAMVQTGCPTLAEIGSGVIWGGREG</sequence>
<gene>
    <name evidence="9" type="ORF">M0638_07585</name>
</gene>
<feature type="binding site" evidence="7">
    <location>
        <position position="258"/>
    </location>
    <ligand>
        <name>FMN</name>
        <dbReference type="ChEBI" id="CHEBI:58210"/>
    </ligand>
</feature>
<dbReference type="GO" id="GO:0016614">
    <property type="term" value="F:oxidoreductase activity, acting on CH-OH group of donors"/>
    <property type="evidence" value="ECO:0007669"/>
    <property type="project" value="UniProtKB-ARBA"/>
</dbReference>
<dbReference type="Gene3D" id="3.20.20.70">
    <property type="entry name" value="Aldolase class I"/>
    <property type="match status" value="1"/>
</dbReference>
<dbReference type="RefSeq" id="WP_248666362.1">
    <property type="nucleotide sequence ID" value="NZ_JALPRX010000027.1"/>
</dbReference>
<evidence type="ECO:0000256" key="2">
    <source>
        <dbReference type="ARBA" id="ARBA00022630"/>
    </source>
</evidence>
<feature type="binding site" evidence="7">
    <location>
        <position position="32"/>
    </location>
    <ligand>
        <name>glyoxylate</name>
        <dbReference type="ChEBI" id="CHEBI:36655"/>
    </ligand>
</feature>
<dbReference type="EMBL" id="JALPRX010000027">
    <property type="protein sequence ID" value="MCK8784237.1"/>
    <property type="molecule type" value="Genomic_DNA"/>
</dbReference>
<accession>A0A9X1Y6Y2</accession>
<dbReference type="Proteomes" id="UP001139516">
    <property type="component" value="Unassembled WGS sequence"/>
</dbReference>
<organism evidence="9 10">
    <name type="scientific">Roseomonas acroporae</name>
    <dbReference type="NCBI Taxonomy" id="2937791"/>
    <lineage>
        <taxon>Bacteria</taxon>
        <taxon>Pseudomonadati</taxon>
        <taxon>Pseudomonadota</taxon>
        <taxon>Alphaproteobacteria</taxon>
        <taxon>Acetobacterales</taxon>
        <taxon>Roseomonadaceae</taxon>
        <taxon>Roseomonas</taxon>
    </lineage>
</organism>
<dbReference type="PROSITE" id="PS51349">
    <property type="entry name" value="FMN_HYDROXY_ACID_DH_2"/>
    <property type="match status" value="1"/>
</dbReference>
<dbReference type="PANTHER" id="PTHR10578:SF107">
    <property type="entry name" value="2-HYDROXYACID OXIDASE 1"/>
    <property type="match status" value="1"/>
</dbReference>
<keyword evidence="4" id="KW-0560">Oxidoreductase</keyword>
<dbReference type="AlphaFoldDB" id="A0A9X1Y6Y2"/>
<dbReference type="Pfam" id="PF01070">
    <property type="entry name" value="FMN_dh"/>
    <property type="match status" value="1"/>
</dbReference>
<evidence type="ECO:0000256" key="3">
    <source>
        <dbReference type="ARBA" id="ARBA00022643"/>
    </source>
</evidence>
<dbReference type="InterPro" id="IPR000262">
    <property type="entry name" value="FMN-dep_DH"/>
</dbReference>
<dbReference type="InterPro" id="IPR012133">
    <property type="entry name" value="Alpha-hydoxy_acid_DH_FMN"/>
</dbReference>
<feature type="binding site" evidence="7">
    <location>
        <position position="234"/>
    </location>
    <ligand>
        <name>FMN</name>
        <dbReference type="ChEBI" id="CHEBI:58210"/>
    </ligand>
</feature>
<dbReference type="GO" id="GO:0010181">
    <property type="term" value="F:FMN binding"/>
    <property type="evidence" value="ECO:0007669"/>
    <property type="project" value="InterPro"/>
</dbReference>
<feature type="binding site" evidence="7">
    <location>
        <position position="256"/>
    </location>
    <ligand>
        <name>FMN</name>
        <dbReference type="ChEBI" id="CHEBI:58210"/>
    </ligand>
</feature>
<protein>
    <submittedName>
        <fullName evidence="9">Alpha-hydroxy-acid oxidizing protein</fullName>
    </submittedName>
</protein>
<evidence type="ECO:0000313" key="10">
    <source>
        <dbReference type="Proteomes" id="UP001139516"/>
    </source>
</evidence>
<evidence type="ECO:0000256" key="6">
    <source>
        <dbReference type="PIRSR" id="PIRSR000138-1"/>
    </source>
</evidence>
<feature type="active site" description="Proton acceptor" evidence="6">
    <location>
        <position position="258"/>
    </location>
</feature>
<evidence type="ECO:0000256" key="7">
    <source>
        <dbReference type="PIRSR" id="PIRSR000138-2"/>
    </source>
</evidence>
<dbReference type="FunFam" id="3.20.20.70:FF:000029">
    <property type="entry name" value="L-lactate dehydrogenase"/>
    <property type="match status" value="1"/>
</dbReference>
<feature type="binding site" evidence="7">
    <location>
        <begin position="85"/>
        <end position="87"/>
    </location>
    <ligand>
        <name>FMN</name>
        <dbReference type="ChEBI" id="CHEBI:58210"/>
    </ligand>
</feature>
<dbReference type="CDD" id="cd02809">
    <property type="entry name" value="alpha_hydroxyacid_oxid_FMN"/>
    <property type="match status" value="1"/>
</dbReference>
<comment type="similarity">
    <text evidence="5">Belongs to the FMN-dependent alpha-hydroxy acid dehydrogenase family.</text>
</comment>
<name>A0A9X1Y6Y2_9PROT</name>
<proteinExistence type="inferred from homology"/>
<dbReference type="SUPFAM" id="SSF51395">
    <property type="entry name" value="FMN-linked oxidoreductases"/>
    <property type="match status" value="1"/>
</dbReference>
<feature type="binding site" evidence="7">
    <location>
        <position position="135"/>
    </location>
    <ligand>
        <name>FMN</name>
        <dbReference type="ChEBI" id="CHEBI:58210"/>
    </ligand>
</feature>
<keyword evidence="3 7" id="KW-0288">FMN</keyword>
<evidence type="ECO:0000256" key="1">
    <source>
        <dbReference type="ARBA" id="ARBA00001917"/>
    </source>
</evidence>
<feature type="binding site" evidence="7">
    <location>
        <begin position="312"/>
        <end position="313"/>
    </location>
    <ligand>
        <name>FMN</name>
        <dbReference type="ChEBI" id="CHEBI:58210"/>
    </ligand>
</feature>
<feature type="binding site" evidence="7">
    <location>
        <position position="261"/>
    </location>
    <ligand>
        <name>glyoxylate</name>
        <dbReference type="ChEBI" id="CHEBI:36655"/>
    </ligand>
</feature>
<feature type="binding site" evidence="7">
    <location>
        <position position="114"/>
    </location>
    <ligand>
        <name>FMN</name>
        <dbReference type="ChEBI" id="CHEBI:58210"/>
    </ligand>
</feature>
<evidence type="ECO:0000256" key="4">
    <source>
        <dbReference type="ARBA" id="ARBA00023002"/>
    </source>
</evidence>
<comment type="caution">
    <text evidence="9">The sequence shown here is derived from an EMBL/GenBank/DDBJ whole genome shotgun (WGS) entry which is preliminary data.</text>
</comment>
<feature type="binding site" evidence="7">
    <location>
        <position position="163"/>
    </location>
    <ligand>
        <name>FMN</name>
        <dbReference type="ChEBI" id="CHEBI:58210"/>
    </ligand>
</feature>
<evidence type="ECO:0000259" key="8">
    <source>
        <dbReference type="PROSITE" id="PS51349"/>
    </source>
</evidence>
<feature type="binding site" evidence="7">
    <location>
        <begin position="289"/>
        <end position="293"/>
    </location>
    <ligand>
        <name>FMN</name>
        <dbReference type="ChEBI" id="CHEBI:58210"/>
    </ligand>
</feature>
<keyword evidence="2 7" id="KW-0285">Flavoprotein</keyword>
<keyword evidence="10" id="KW-1185">Reference proteome</keyword>
<comment type="cofactor">
    <cofactor evidence="1">
        <name>FMN</name>
        <dbReference type="ChEBI" id="CHEBI:58210"/>
    </cofactor>
</comment>
<dbReference type="PIRSF" id="PIRSF000138">
    <property type="entry name" value="Al-hdrx_acd_dh"/>
    <property type="match status" value="1"/>
</dbReference>
<feature type="binding site" evidence="7">
    <location>
        <position position="137"/>
    </location>
    <ligand>
        <name>glyoxylate</name>
        <dbReference type="ChEBI" id="CHEBI:36655"/>
    </ligand>
</feature>
<dbReference type="InterPro" id="IPR013785">
    <property type="entry name" value="Aldolase_TIM"/>
</dbReference>
<feature type="binding site" evidence="7">
    <location>
        <position position="171"/>
    </location>
    <ligand>
        <name>glyoxylate</name>
        <dbReference type="ChEBI" id="CHEBI:36655"/>
    </ligand>
</feature>
<feature type="domain" description="FMN hydroxy acid dehydrogenase" evidence="8">
    <location>
        <begin position="6"/>
        <end position="363"/>
    </location>
</feature>
<evidence type="ECO:0000256" key="5">
    <source>
        <dbReference type="ARBA" id="ARBA00024042"/>
    </source>
</evidence>
<evidence type="ECO:0000313" key="9">
    <source>
        <dbReference type="EMBL" id="MCK8784237.1"/>
    </source>
</evidence>
<dbReference type="PANTHER" id="PTHR10578">
    <property type="entry name" value="S -2-HYDROXY-ACID OXIDASE-RELATED"/>
    <property type="match status" value="1"/>
</dbReference>
<dbReference type="InterPro" id="IPR037396">
    <property type="entry name" value="FMN_HAD"/>
</dbReference>